<keyword evidence="1" id="KW-1133">Transmembrane helix</keyword>
<dbReference type="AlphaFoldDB" id="X1DRN4"/>
<proteinExistence type="predicted"/>
<name>X1DRN4_9ZZZZ</name>
<gene>
    <name evidence="2" type="ORF">S01H4_66452</name>
</gene>
<accession>X1DRN4</accession>
<comment type="caution">
    <text evidence="2">The sequence shown here is derived from an EMBL/GenBank/DDBJ whole genome shotgun (WGS) entry which is preliminary data.</text>
</comment>
<feature type="non-terminal residue" evidence="2">
    <location>
        <position position="1"/>
    </location>
</feature>
<evidence type="ECO:0000313" key="2">
    <source>
        <dbReference type="EMBL" id="GAH23671.1"/>
    </source>
</evidence>
<sequence length="34" mass="4169">PVADFFTYIRYFIIGLWLTFIMPFIIKKAEWEAK</sequence>
<dbReference type="EMBL" id="BART01041160">
    <property type="protein sequence ID" value="GAH23671.1"/>
    <property type="molecule type" value="Genomic_DNA"/>
</dbReference>
<organism evidence="2">
    <name type="scientific">marine sediment metagenome</name>
    <dbReference type="NCBI Taxonomy" id="412755"/>
    <lineage>
        <taxon>unclassified sequences</taxon>
        <taxon>metagenomes</taxon>
        <taxon>ecological metagenomes</taxon>
    </lineage>
</organism>
<keyword evidence="1" id="KW-0812">Transmembrane</keyword>
<feature type="transmembrane region" description="Helical" evidence="1">
    <location>
        <begin position="6"/>
        <end position="26"/>
    </location>
</feature>
<evidence type="ECO:0000256" key="1">
    <source>
        <dbReference type="SAM" id="Phobius"/>
    </source>
</evidence>
<keyword evidence="1" id="KW-0472">Membrane</keyword>
<reference evidence="2" key="1">
    <citation type="journal article" date="2014" name="Front. Microbiol.">
        <title>High frequency of phylogenetically diverse reductive dehalogenase-homologous genes in deep subseafloor sedimentary metagenomes.</title>
        <authorList>
            <person name="Kawai M."/>
            <person name="Futagami T."/>
            <person name="Toyoda A."/>
            <person name="Takaki Y."/>
            <person name="Nishi S."/>
            <person name="Hori S."/>
            <person name="Arai W."/>
            <person name="Tsubouchi T."/>
            <person name="Morono Y."/>
            <person name="Uchiyama I."/>
            <person name="Ito T."/>
            <person name="Fujiyama A."/>
            <person name="Inagaki F."/>
            <person name="Takami H."/>
        </authorList>
    </citation>
    <scope>NUCLEOTIDE SEQUENCE</scope>
    <source>
        <strain evidence="2">Expedition CK06-06</strain>
    </source>
</reference>
<protein>
    <submittedName>
        <fullName evidence="2">Uncharacterized protein</fullName>
    </submittedName>
</protein>